<proteinExistence type="predicted"/>
<name>A0A1N7E4G4_9ACTN</name>
<feature type="compositionally biased region" description="Basic and acidic residues" evidence="1">
    <location>
        <begin position="59"/>
        <end position="70"/>
    </location>
</feature>
<evidence type="ECO:0000313" key="2">
    <source>
        <dbReference type="EMBL" id="SIR82989.1"/>
    </source>
</evidence>
<feature type="region of interest" description="Disordered" evidence="1">
    <location>
        <begin position="48"/>
        <end position="90"/>
    </location>
</feature>
<accession>A0A1N7E4G4</accession>
<organism evidence="2 3">
    <name type="scientific">Micromonospora avicenniae</name>
    <dbReference type="NCBI Taxonomy" id="1198245"/>
    <lineage>
        <taxon>Bacteria</taxon>
        <taxon>Bacillati</taxon>
        <taxon>Actinomycetota</taxon>
        <taxon>Actinomycetes</taxon>
        <taxon>Micromonosporales</taxon>
        <taxon>Micromonosporaceae</taxon>
        <taxon>Micromonospora</taxon>
    </lineage>
</organism>
<keyword evidence="3" id="KW-1185">Reference proteome</keyword>
<reference evidence="2 3" key="1">
    <citation type="submission" date="2017-01" db="EMBL/GenBank/DDBJ databases">
        <authorList>
            <person name="Mah S.A."/>
            <person name="Swanson W.J."/>
            <person name="Moy G.W."/>
            <person name="Vacquier V.D."/>
        </authorList>
    </citation>
    <scope>NUCLEOTIDE SEQUENCE [LARGE SCALE GENOMIC DNA]</scope>
    <source>
        <strain evidence="2 3">DSM 45758</strain>
    </source>
</reference>
<protein>
    <submittedName>
        <fullName evidence="2">Uncharacterized protein</fullName>
    </submittedName>
</protein>
<sequence length="90" mass="9910">MVRRILCRFPAKEHLLAALVEPLLADVEGLLDPRRGCRVDASRCAVVRGRSRRRPGRPRALDREQVEAARRMHAAGDQSVDAAGAGNETL</sequence>
<dbReference type="EMBL" id="FTNF01000020">
    <property type="protein sequence ID" value="SIR82989.1"/>
    <property type="molecule type" value="Genomic_DNA"/>
</dbReference>
<dbReference type="OrthoDB" id="3186364at2"/>
<evidence type="ECO:0000313" key="3">
    <source>
        <dbReference type="Proteomes" id="UP000186004"/>
    </source>
</evidence>
<dbReference type="Proteomes" id="UP000186004">
    <property type="component" value="Unassembled WGS sequence"/>
</dbReference>
<gene>
    <name evidence="2" type="ORF">SAMN05444858_12075</name>
</gene>
<dbReference type="RefSeq" id="WP_076473182.1">
    <property type="nucleotide sequence ID" value="NZ_FTNF01000020.1"/>
</dbReference>
<dbReference type="AlphaFoldDB" id="A0A1N7E4G4"/>
<evidence type="ECO:0000256" key="1">
    <source>
        <dbReference type="SAM" id="MobiDB-lite"/>
    </source>
</evidence>